<proteinExistence type="predicted"/>
<dbReference type="AlphaFoldDB" id="V6TQ89"/>
<accession>V6TQ89</accession>
<evidence type="ECO:0000313" key="3">
    <source>
        <dbReference type="Proteomes" id="UP000018040"/>
    </source>
</evidence>
<gene>
    <name evidence="2" type="ORF">GSB_155375</name>
</gene>
<comment type="caution">
    <text evidence="2">The sequence shown here is derived from an EMBL/GenBank/DDBJ whole genome shotgun (WGS) entry which is preliminary data.</text>
</comment>
<reference evidence="3" key="1">
    <citation type="submission" date="2012-02" db="EMBL/GenBank/DDBJ databases">
        <title>Genome sequencing of Giardia lamblia Genotypes A2 and B isolates (DH and GS) and comparative analysis with the genomes of Genotypes A1 and E (WB and Pig).</title>
        <authorList>
            <person name="Adam R."/>
            <person name="Dahlstrom E."/>
            <person name="Martens C."/>
            <person name="Bruno D."/>
            <person name="Barbian K."/>
            <person name="Porcella S.F."/>
            <person name="Nash T."/>
        </authorList>
    </citation>
    <scope>NUCLEOTIDE SEQUENCE</scope>
    <source>
        <strain evidence="3">GS</strain>
    </source>
</reference>
<dbReference type="EMBL" id="AHHH01000178">
    <property type="protein sequence ID" value="ESU40749.1"/>
    <property type="molecule type" value="Genomic_DNA"/>
</dbReference>
<dbReference type="VEuPathDB" id="GiardiaDB:QR46_4987"/>
<name>V6TQ89_GIAIN</name>
<dbReference type="Proteomes" id="UP000018040">
    <property type="component" value="Unassembled WGS sequence"/>
</dbReference>
<reference evidence="2 3" key="2">
    <citation type="journal article" date="2013" name="Genome Biol. Evol.">
        <title>Genome sequencing of Giardia lamblia genotypes A2 and B isolates (DH and GS) and comparative analysis with the genomes of genotypes A1 and E (WB and Pig).</title>
        <authorList>
            <person name="Adam R.D."/>
            <person name="Dahlstrom E.W."/>
            <person name="Martens C.A."/>
            <person name="Bruno D.P."/>
            <person name="Barbian K.D."/>
            <person name="Ricklefs S.M."/>
            <person name="Hernandez M.M."/>
            <person name="Narla N.P."/>
            <person name="Patel R.B."/>
            <person name="Porcella S.F."/>
            <person name="Nash T.E."/>
        </authorList>
    </citation>
    <scope>NUCLEOTIDE SEQUENCE [LARGE SCALE GENOMIC DNA]</scope>
    <source>
        <strain evidence="2 3">GS</strain>
    </source>
</reference>
<evidence type="ECO:0000256" key="1">
    <source>
        <dbReference type="SAM" id="MobiDB-lite"/>
    </source>
</evidence>
<sequence length="79" mass="8498">MVTIRQKMLLDGPARRSNIDASAEPAVKNPSSDGETAPMRAAAHEDVAEVRRHLDECGGETLVAGLRLCMPHQTALSVF</sequence>
<organism evidence="2 3">
    <name type="scientific">Giardia intestinalis</name>
    <name type="common">Giardia lamblia</name>
    <dbReference type="NCBI Taxonomy" id="5741"/>
    <lineage>
        <taxon>Eukaryota</taxon>
        <taxon>Metamonada</taxon>
        <taxon>Diplomonadida</taxon>
        <taxon>Hexamitidae</taxon>
        <taxon>Giardiinae</taxon>
        <taxon>Giardia</taxon>
    </lineage>
</organism>
<evidence type="ECO:0000313" key="2">
    <source>
        <dbReference type="EMBL" id="ESU40749.1"/>
    </source>
</evidence>
<protein>
    <submittedName>
        <fullName evidence="2">Apoptosis inhibitor 1</fullName>
    </submittedName>
</protein>
<feature type="region of interest" description="Disordered" evidence="1">
    <location>
        <begin position="1"/>
        <end position="41"/>
    </location>
</feature>